<keyword evidence="1" id="KW-1133">Transmembrane helix</keyword>
<name>A0A1N7M9L7_9RHOB</name>
<reference evidence="3" key="1">
    <citation type="submission" date="2017-01" db="EMBL/GenBank/DDBJ databases">
        <authorList>
            <person name="Varghese N."/>
            <person name="Submissions S."/>
        </authorList>
    </citation>
    <scope>NUCLEOTIDE SEQUENCE [LARGE SCALE GENOMIC DNA]</scope>
    <source>
        <strain evidence="3">DSM 19945</strain>
    </source>
</reference>
<evidence type="ECO:0000313" key="2">
    <source>
        <dbReference type="EMBL" id="SIS82661.1"/>
    </source>
</evidence>
<keyword evidence="1" id="KW-0812">Transmembrane</keyword>
<sequence length="67" mass="6972">MENIVWARVVFYALSSLLAAMPAAWAGWGLSYDAATGILSINIETLAGVFVGALLASGGVMALWGKK</sequence>
<dbReference type="EMBL" id="FTOG01000005">
    <property type="protein sequence ID" value="SIS82661.1"/>
    <property type="molecule type" value="Genomic_DNA"/>
</dbReference>
<dbReference type="STRING" id="453582.SAMN05421580_105202"/>
<protein>
    <submittedName>
        <fullName evidence="2">Uncharacterized protein</fullName>
    </submittedName>
</protein>
<evidence type="ECO:0000313" key="3">
    <source>
        <dbReference type="Proteomes" id="UP000186221"/>
    </source>
</evidence>
<dbReference type="Proteomes" id="UP000186221">
    <property type="component" value="Unassembled WGS sequence"/>
</dbReference>
<organism evidence="2 3">
    <name type="scientific">Rhodobacter aestuarii</name>
    <dbReference type="NCBI Taxonomy" id="453582"/>
    <lineage>
        <taxon>Bacteria</taxon>
        <taxon>Pseudomonadati</taxon>
        <taxon>Pseudomonadota</taxon>
        <taxon>Alphaproteobacteria</taxon>
        <taxon>Rhodobacterales</taxon>
        <taxon>Rhodobacter group</taxon>
        <taxon>Rhodobacter</taxon>
    </lineage>
</organism>
<proteinExistence type="predicted"/>
<gene>
    <name evidence="2" type="ORF">SAMN05421580_105202</name>
</gene>
<keyword evidence="1" id="KW-0472">Membrane</keyword>
<dbReference type="RefSeq" id="WP_076484706.1">
    <property type="nucleotide sequence ID" value="NZ_FTOG01000005.1"/>
</dbReference>
<keyword evidence="3" id="KW-1185">Reference proteome</keyword>
<dbReference type="AlphaFoldDB" id="A0A1N7M9L7"/>
<evidence type="ECO:0000256" key="1">
    <source>
        <dbReference type="SAM" id="Phobius"/>
    </source>
</evidence>
<feature type="transmembrane region" description="Helical" evidence="1">
    <location>
        <begin position="45"/>
        <end position="64"/>
    </location>
</feature>
<accession>A0A1N7M9L7</accession>